<reference evidence="4 5" key="1">
    <citation type="submission" date="2023-03" db="EMBL/GenBank/DDBJ databases">
        <title>Genome sequence of Lichtheimia ornata CBS 291.66.</title>
        <authorList>
            <person name="Mohabir J.T."/>
            <person name="Shea T.P."/>
            <person name="Kurbessoian T."/>
            <person name="Berby B."/>
            <person name="Fontaine J."/>
            <person name="Livny J."/>
            <person name="Gnirke A."/>
            <person name="Stajich J.E."/>
            <person name="Cuomo C.A."/>
        </authorList>
    </citation>
    <scope>NUCLEOTIDE SEQUENCE [LARGE SCALE GENOMIC DNA]</scope>
    <source>
        <strain evidence="4">CBS 291.66</strain>
    </source>
</reference>
<dbReference type="InterPro" id="IPR026588">
    <property type="entry name" value="Choice_anch_A"/>
</dbReference>
<keyword evidence="2" id="KW-0732">Signal</keyword>
<keyword evidence="5" id="KW-1185">Reference proteome</keyword>
<dbReference type="Proteomes" id="UP001234581">
    <property type="component" value="Unassembled WGS sequence"/>
</dbReference>
<evidence type="ECO:0000256" key="1">
    <source>
        <dbReference type="SAM" id="MobiDB-lite"/>
    </source>
</evidence>
<dbReference type="GeneID" id="83216893"/>
<feature type="chain" id="PRO_5042013573" description="Choice-of-anchor A domain-containing protein" evidence="2">
    <location>
        <begin position="19"/>
        <end position="541"/>
    </location>
</feature>
<dbReference type="NCBIfam" id="TIGR04215">
    <property type="entry name" value="choice_anch_A"/>
    <property type="match status" value="1"/>
</dbReference>
<feature type="domain" description="Choice-of-anchor A" evidence="3">
    <location>
        <begin position="51"/>
        <end position="343"/>
    </location>
</feature>
<feature type="signal peptide" evidence="2">
    <location>
        <begin position="1"/>
        <end position="18"/>
    </location>
</feature>
<name>A0AAD7UY07_9FUNG</name>
<feature type="compositionally biased region" description="Low complexity" evidence="1">
    <location>
        <begin position="384"/>
        <end position="445"/>
    </location>
</feature>
<comment type="caution">
    <text evidence="4">The sequence shown here is derived from an EMBL/GenBank/DDBJ whole genome shotgun (WGS) entry which is preliminary data.</text>
</comment>
<dbReference type="EMBL" id="JARTCD010000056">
    <property type="protein sequence ID" value="KAJ8654767.1"/>
    <property type="molecule type" value="Genomic_DNA"/>
</dbReference>
<feature type="region of interest" description="Disordered" evidence="1">
    <location>
        <begin position="384"/>
        <end position="446"/>
    </location>
</feature>
<gene>
    <name evidence="4" type="ORF">O0I10_009487</name>
</gene>
<evidence type="ECO:0000313" key="4">
    <source>
        <dbReference type="EMBL" id="KAJ8654767.1"/>
    </source>
</evidence>
<sequence length="541" mass="59043">MFTLIIIAISHLVLLIVAQRNPLLYKRQEETPVLLGLQCPPYNEDFMGNQVRRFSGVFLGDFRSGGGSVPGPLAVQGNMDSPGINVNTQRGASCPASSDETYFGNYGLVVEGQVDGGPISVTGDAFLAGGGDTAQVHESGRAAGCSIITDQDTGILNFTLWQYQLSQASELFAKWYPNMRLNSDNTVTVFRSPDPGHTHYDVFIMDTCDKSITPMYCGDANPEELSDPSHMLLGLGSWPGPTDYDFTTWTPETHEHTVVINVPVNSGHSIRISTARPSQGFLSCNIIYNFYPVDTDGRFDRDGSFTLIRDTEVMGGYVLAYNGHVIDGENGHFSGQVLAKEYSWENPTRGTHIQPYADDPSGHCSDNFEGCFPVLVNIAVPTATTTEVQPSSTEESSSTPPEESSSTPPEESSSTPPEESSSTPPEESSSTPPEESTTEPVESTTARVIITKTETTFAPQIVNTETQYVTYTLTAHEHNIYSTRPITVTKTYTRLHTDHVLHTDFHSDWAILPPIVTDITTTRTATHTQTPLTTMTVFATL</sequence>
<organism evidence="4 5">
    <name type="scientific">Lichtheimia ornata</name>
    <dbReference type="NCBI Taxonomy" id="688661"/>
    <lineage>
        <taxon>Eukaryota</taxon>
        <taxon>Fungi</taxon>
        <taxon>Fungi incertae sedis</taxon>
        <taxon>Mucoromycota</taxon>
        <taxon>Mucoromycotina</taxon>
        <taxon>Mucoromycetes</taxon>
        <taxon>Mucorales</taxon>
        <taxon>Lichtheimiaceae</taxon>
        <taxon>Lichtheimia</taxon>
    </lineage>
</organism>
<dbReference type="Pfam" id="PF20597">
    <property type="entry name" value="pAdhesive_15"/>
    <property type="match status" value="1"/>
</dbReference>
<protein>
    <recommendedName>
        <fullName evidence="3">Choice-of-anchor A domain-containing protein</fullName>
    </recommendedName>
</protein>
<accession>A0AAD7UY07</accession>
<dbReference type="AlphaFoldDB" id="A0AAD7UY07"/>
<evidence type="ECO:0000259" key="3">
    <source>
        <dbReference type="Pfam" id="PF20597"/>
    </source>
</evidence>
<evidence type="ECO:0000313" key="5">
    <source>
        <dbReference type="Proteomes" id="UP001234581"/>
    </source>
</evidence>
<proteinExistence type="predicted"/>
<evidence type="ECO:0000256" key="2">
    <source>
        <dbReference type="SAM" id="SignalP"/>
    </source>
</evidence>
<dbReference type="RefSeq" id="XP_058339681.1">
    <property type="nucleotide sequence ID" value="XM_058489479.1"/>
</dbReference>